<reference evidence="2 3" key="1">
    <citation type="submission" date="2020-08" db="EMBL/GenBank/DDBJ databases">
        <title>Genomic Encyclopedia of Type Strains, Phase III (KMG-III): the genomes of soil and plant-associated and newly described type strains.</title>
        <authorList>
            <person name="Whitman W."/>
        </authorList>
    </citation>
    <scope>NUCLEOTIDE SEQUENCE [LARGE SCALE GENOMIC DNA]</scope>
    <source>
        <strain evidence="2 3">CECT 3287</strain>
    </source>
</reference>
<proteinExistence type="predicted"/>
<comment type="caution">
    <text evidence="2">The sequence shown here is derived from an EMBL/GenBank/DDBJ whole genome shotgun (WGS) entry which is preliminary data.</text>
</comment>
<dbReference type="AlphaFoldDB" id="A0A7W5APR7"/>
<sequence>MTFDALSDVELQRFEDVLHRPGRARKTLAEWSGLVWYQDRYGERYGFPFPDSSAAVLTRERLHAVIRARLPHLNSEIGNGRSCDCRYLKLAIAAFDRERLAATQRRYVTASTAAISCVFAAAALVLAFQFLDGATSLTSDRAFGFIAGVSGGLVVATIQLVFAITTGLTERVAQTVEWAGFHPDSDWHLLGALSPRHRRRLRHAHLRRAAEVVLRPSLNQPTSRPPARRLTTRLSRAYRAFRSDN</sequence>
<name>A0A7W5APR7_9ACTN</name>
<gene>
    <name evidence="2" type="ORF">FHR83_007921</name>
</gene>
<dbReference type="Proteomes" id="UP000590749">
    <property type="component" value="Unassembled WGS sequence"/>
</dbReference>
<keyword evidence="1" id="KW-0812">Transmembrane</keyword>
<keyword evidence="1" id="KW-0472">Membrane</keyword>
<keyword evidence="1" id="KW-1133">Transmembrane helix</keyword>
<evidence type="ECO:0000256" key="1">
    <source>
        <dbReference type="SAM" id="Phobius"/>
    </source>
</evidence>
<feature type="transmembrane region" description="Helical" evidence="1">
    <location>
        <begin position="107"/>
        <end position="130"/>
    </location>
</feature>
<accession>A0A7W5APR7</accession>
<keyword evidence="3" id="KW-1185">Reference proteome</keyword>
<evidence type="ECO:0000313" key="3">
    <source>
        <dbReference type="Proteomes" id="UP000590749"/>
    </source>
</evidence>
<dbReference type="EMBL" id="JACHXF010000023">
    <property type="protein sequence ID" value="MBB3100201.1"/>
    <property type="molecule type" value="Genomic_DNA"/>
</dbReference>
<feature type="transmembrane region" description="Helical" evidence="1">
    <location>
        <begin position="142"/>
        <end position="164"/>
    </location>
</feature>
<organism evidence="2 3">
    <name type="scientific">Actinoplanes campanulatus</name>
    <dbReference type="NCBI Taxonomy" id="113559"/>
    <lineage>
        <taxon>Bacteria</taxon>
        <taxon>Bacillati</taxon>
        <taxon>Actinomycetota</taxon>
        <taxon>Actinomycetes</taxon>
        <taxon>Micromonosporales</taxon>
        <taxon>Micromonosporaceae</taxon>
        <taxon>Actinoplanes</taxon>
    </lineage>
</organism>
<dbReference type="RefSeq" id="WP_183226258.1">
    <property type="nucleotide sequence ID" value="NZ_BMPW01000012.1"/>
</dbReference>
<protein>
    <submittedName>
        <fullName evidence="2">Uncharacterized protein</fullName>
    </submittedName>
</protein>
<evidence type="ECO:0000313" key="2">
    <source>
        <dbReference type="EMBL" id="MBB3100201.1"/>
    </source>
</evidence>